<dbReference type="SUPFAM" id="SSF100920">
    <property type="entry name" value="Heat shock protein 70kD (HSP70), peptide-binding domain"/>
    <property type="match status" value="1"/>
</dbReference>
<keyword evidence="2" id="KW-0067">ATP-binding</keyword>
<dbReference type="GO" id="GO:0005524">
    <property type="term" value="F:ATP binding"/>
    <property type="evidence" value="ECO:0007669"/>
    <property type="project" value="UniProtKB-KW"/>
</dbReference>
<evidence type="ECO:0000256" key="3">
    <source>
        <dbReference type="SAM" id="SignalP"/>
    </source>
</evidence>
<evidence type="ECO:0000256" key="2">
    <source>
        <dbReference type="ARBA" id="ARBA00022840"/>
    </source>
</evidence>
<dbReference type="PANTHER" id="PTHR19375">
    <property type="entry name" value="HEAT SHOCK PROTEIN 70KDA"/>
    <property type="match status" value="1"/>
</dbReference>
<dbReference type="InterPro" id="IPR013126">
    <property type="entry name" value="Hsp_70_fam"/>
</dbReference>
<name>A0ABD2ZE78_9GENT</name>
<evidence type="ECO:0000313" key="5">
    <source>
        <dbReference type="Proteomes" id="UP001630127"/>
    </source>
</evidence>
<keyword evidence="3" id="KW-0732">Signal</keyword>
<dbReference type="AlphaFoldDB" id="A0ABD2ZE78"/>
<keyword evidence="1" id="KW-0547">Nucleotide-binding</keyword>
<evidence type="ECO:0000256" key="1">
    <source>
        <dbReference type="ARBA" id="ARBA00022741"/>
    </source>
</evidence>
<reference evidence="4 5" key="1">
    <citation type="submission" date="2024-11" db="EMBL/GenBank/DDBJ databases">
        <title>A near-complete genome assembly of Cinchona calisaya.</title>
        <authorList>
            <person name="Lian D.C."/>
            <person name="Zhao X.W."/>
            <person name="Wei L."/>
        </authorList>
    </citation>
    <scope>NUCLEOTIDE SEQUENCE [LARGE SCALE GENOMIC DNA]</scope>
    <source>
        <tissue evidence="4">Nenye</tissue>
    </source>
</reference>
<keyword evidence="5" id="KW-1185">Reference proteome</keyword>
<sequence>MQINCIFCIFEGFVLGKTLAVAADEKPKPNIGGTVIIPDVYEPIKGVGLEKIDSHEIELFSGSASFPKVLDRKWPKESKYFISIEVHPCSHGIETVGGVMETVIPRVFEGKANLTKDCRQMGSFELSGIPPAPRGVPQIEVTFESVDGRLHVIAKDKATNKSQVVMFNAMRQETERVVKEAEEFEKNRQIRERNDARKWLERLYRKHQKHVE</sequence>
<evidence type="ECO:0000313" key="4">
    <source>
        <dbReference type="EMBL" id="KAL3516048.1"/>
    </source>
</evidence>
<feature type="chain" id="PRO_5044853648" evidence="3">
    <location>
        <begin position="17"/>
        <end position="212"/>
    </location>
</feature>
<accession>A0ABD2ZE78</accession>
<dbReference type="Gene3D" id="2.60.34.10">
    <property type="entry name" value="Substrate Binding Domain Of DNAk, Chain A, domain 1"/>
    <property type="match status" value="1"/>
</dbReference>
<proteinExistence type="predicted"/>
<comment type="caution">
    <text evidence="4">The sequence shown here is derived from an EMBL/GenBank/DDBJ whole genome shotgun (WGS) entry which is preliminary data.</text>
</comment>
<dbReference type="Proteomes" id="UP001630127">
    <property type="component" value="Unassembled WGS sequence"/>
</dbReference>
<dbReference type="EMBL" id="JBJUIK010000010">
    <property type="protein sequence ID" value="KAL3516048.1"/>
    <property type="molecule type" value="Genomic_DNA"/>
</dbReference>
<organism evidence="4 5">
    <name type="scientific">Cinchona calisaya</name>
    <dbReference type="NCBI Taxonomy" id="153742"/>
    <lineage>
        <taxon>Eukaryota</taxon>
        <taxon>Viridiplantae</taxon>
        <taxon>Streptophyta</taxon>
        <taxon>Embryophyta</taxon>
        <taxon>Tracheophyta</taxon>
        <taxon>Spermatophyta</taxon>
        <taxon>Magnoliopsida</taxon>
        <taxon>eudicotyledons</taxon>
        <taxon>Gunneridae</taxon>
        <taxon>Pentapetalae</taxon>
        <taxon>asterids</taxon>
        <taxon>lamiids</taxon>
        <taxon>Gentianales</taxon>
        <taxon>Rubiaceae</taxon>
        <taxon>Cinchonoideae</taxon>
        <taxon>Cinchoneae</taxon>
        <taxon>Cinchona</taxon>
    </lineage>
</organism>
<protein>
    <submittedName>
        <fullName evidence="4">Uncharacterized protein</fullName>
    </submittedName>
</protein>
<dbReference type="InterPro" id="IPR029047">
    <property type="entry name" value="HSP70_peptide-bd_sf"/>
</dbReference>
<feature type="signal peptide" evidence="3">
    <location>
        <begin position="1"/>
        <end position="16"/>
    </location>
</feature>
<dbReference type="Pfam" id="PF00012">
    <property type="entry name" value="HSP70"/>
    <property type="match status" value="1"/>
</dbReference>
<gene>
    <name evidence="4" type="ORF">ACH5RR_022950</name>
</gene>